<sequence length="115" mass="12861">MKSLRFGRQFELIEELANENGCRINGWSYTAMLKIYGSGGNVGKAMEFFEEMSEVGVELNVMGATCLIQCLGKAGRIDELVRVFSVSVQQGIEPDDRLSGCLFVRCVTVQEQDRR</sequence>
<keyword evidence="2" id="KW-0677">Repeat</keyword>
<dbReference type="InterPro" id="IPR011990">
    <property type="entry name" value="TPR-like_helical_dom_sf"/>
</dbReference>
<organism evidence="4 5">
    <name type="scientific">Hibiscus sabdariffa</name>
    <name type="common">roselle</name>
    <dbReference type="NCBI Taxonomy" id="183260"/>
    <lineage>
        <taxon>Eukaryota</taxon>
        <taxon>Viridiplantae</taxon>
        <taxon>Streptophyta</taxon>
        <taxon>Embryophyta</taxon>
        <taxon>Tracheophyta</taxon>
        <taxon>Spermatophyta</taxon>
        <taxon>Magnoliopsida</taxon>
        <taxon>eudicotyledons</taxon>
        <taxon>Gunneridae</taxon>
        <taxon>Pentapetalae</taxon>
        <taxon>rosids</taxon>
        <taxon>malvids</taxon>
        <taxon>Malvales</taxon>
        <taxon>Malvaceae</taxon>
        <taxon>Malvoideae</taxon>
        <taxon>Hibiscus</taxon>
    </lineage>
</organism>
<keyword evidence="5" id="KW-1185">Reference proteome</keyword>
<evidence type="ECO:0000256" key="1">
    <source>
        <dbReference type="ARBA" id="ARBA00007626"/>
    </source>
</evidence>
<reference evidence="4 5" key="1">
    <citation type="journal article" date="2024" name="G3 (Bethesda)">
        <title>Genome assembly of Hibiscus sabdariffa L. provides insights into metabolisms of medicinal natural products.</title>
        <authorList>
            <person name="Kim T."/>
        </authorList>
    </citation>
    <scope>NUCLEOTIDE SEQUENCE [LARGE SCALE GENOMIC DNA]</scope>
    <source>
        <strain evidence="4">TK-2024</strain>
        <tissue evidence="4">Old leaves</tissue>
    </source>
</reference>
<dbReference type="Pfam" id="PF01535">
    <property type="entry name" value="PPR"/>
    <property type="match status" value="2"/>
</dbReference>
<evidence type="ECO:0000256" key="3">
    <source>
        <dbReference type="PROSITE-ProRule" id="PRU00708"/>
    </source>
</evidence>
<dbReference type="Gene3D" id="1.25.40.10">
    <property type="entry name" value="Tetratricopeptide repeat domain"/>
    <property type="match status" value="1"/>
</dbReference>
<proteinExistence type="inferred from homology"/>
<protein>
    <recommendedName>
        <fullName evidence="6">Pentatricopeptide repeat-containing protein</fullName>
    </recommendedName>
</protein>
<gene>
    <name evidence="4" type="ORF">V6N12_004681</name>
</gene>
<comment type="similarity">
    <text evidence="1">Belongs to the PPR family. P subfamily.</text>
</comment>
<evidence type="ECO:0000256" key="2">
    <source>
        <dbReference type="ARBA" id="ARBA00022737"/>
    </source>
</evidence>
<dbReference type="NCBIfam" id="TIGR00756">
    <property type="entry name" value="PPR"/>
    <property type="match status" value="2"/>
</dbReference>
<feature type="repeat" description="PPR" evidence="3">
    <location>
        <begin position="25"/>
        <end position="59"/>
    </location>
</feature>
<dbReference type="PANTHER" id="PTHR47447">
    <property type="entry name" value="OS03G0856100 PROTEIN"/>
    <property type="match status" value="1"/>
</dbReference>
<dbReference type="InterPro" id="IPR002885">
    <property type="entry name" value="PPR_rpt"/>
</dbReference>
<feature type="repeat" description="PPR" evidence="3">
    <location>
        <begin position="60"/>
        <end position="94"/>
    </location>
</feature>
<accession>A0ABR2CM80</accession>
<evidence type="ECO:0000313" key="5">
    <source>
        <dbReference type="Proteomes" id="UP001472677"/>
    </source>
</evidence>
<name>A0ABR2CM80_9ROSI</name>
<dbReference type="PROSITE" id="PS51375">
    <property type="entry name" value="PPR"/>
    <property type="match status" value="2"/>
</dbReference>
<evidence type="ECO:0000313" key="4">
    <source>
        <dbReference type="EMBL" id="KAK8520753.1"/>
    </source>
</evidence>
<dbReference type="EMBL" id="JBBPBM010000048">
    <property type="protein sequence ID" value="KAK8520753.1"/>
    <property type="molecule type" value="Genomic_DNA"/>
</dbReference>
<comment type="caution">
    <text evidence="4">The sequence shown here is derived from an EMBL/GenBank/DDBJ whole genome shotgun (WGS) entry which is preliminary data.</text>
</comment>
<dbReference type="Proteomes" id="UP001472677">
    <property type="component" value="Unassembled WGS sequence"/>
</dbReference>
<dbReference type="PANTHER" id="PTHR47447:SF3">
    <property type="entry name" value="OS03G0856100 PROTEIN"/>
    <property type="match status" value="1"/>
</dbReference>
<evidence type="ECO:0008006" key="6">
    <source>
        <dbReference type="Google" id="ProtNLM"/>
    </source>
</evidence>